<comment type="caution">
    <text evidence="1">The sequence shown here is derived from an EMBL/GenBank/DDBJ whole genome shotgun (WGS) entry which is preliminary data.</text>
</comment>
<dbReference type="PRINTS" id="PR00834">
    <property type="entry name" value="PROTEASES2C"/>
</dbReference>
<dbReference type="PROSITE" id="PS51318">
    <property type="entry name" value="TAT"/>
    <property type="match status" value="1"/>
</dbReference>
<proteinExistence type="predicted"/>
<evidence type="ECO:0000313" key="2">
    <source>
        <dbReference type="Proteomes" id="UP000322110"/>
    </source>
</evidence>
<dbReference type="SUPFAM" id="SSF50494">
    <property type="entry name" value="Trypsin-like serine proteases"/>
    <property type="match status" value="1"/>
</dbReference>
<dbReference type="Gene3D" id="2.40.10.120">
    <property type="match status" value="1"/>
</dbReference>
<sequence length="245" mass="24389">MGGSGMDRRGFLRRSMVGMLAGSAAAPLWLSGCAAPAARAALGTPAERITATSFAVLRSGGMARGAVVGFRDGHVLTCAHLLDGSDAVPALRRADGAEAEARLVARSPRMDLAVLRVPAGFLAPPAAAPALPASGDMVWAAGAPGLGHAVAQGHVEAPDAEMPGFGRGFTARMPVLMGYSGGPVVDEEGRLLGLTAALPEPGAAGAIAFLTGADLGGLAGGPRRVFVLAIRRAGAEAERLLASAG</sequence>
<reference evidence="1 2" key="1">
    <citation type="journal article" date="2015" name="Int. J. Syst. Evol. Microbiol.">
        <title>Roseomonas oryzae sp. nov., isolated from paddy rhizosphere soil.</title>
        <authorList>
            <person name="Ramaprasad E.V."/>
            <person name="Sasikala Ch."/>
            <person name="Ramana Ch.V."/>
        </authorList>
    </citation>
    <scope>NUCLEOTIDE SEQUENCE [LARGE SCALE GENOMIC DNA]</scope>
    <source>
        <strain evidence="1 2">KCTC 42542</strain>
    </source>
</reference>
<accession>A0A5B2TF73</accession>
<evidence type="ECO:0000313" key="1">
    <source>
        <dbReference type="EMBL" id="KAA2213107.1"/>
    </source>
</evidence>
<dbReference type="Proteomes" id="UP000322110">
    <property type="component" value="Unassembled WGS sequence"/>
</dbReference>
<dbReference type="GO" id="GO:0006508">
    <property type="term" value="P:proteolysis"/>
    <property type="evidence" value="ECO:0007669"/>
    <property type="project" value="InterPro"/>
</dbReference>
<dbReference type="InterPro" id="IPR009003">
    <property type="entry name" value="Peptidase_S1_PA"/>
</dbReference>
<dbReference type="PANTHER" id="PTHR43019:SF23">
    <property type="entry name" value="PROTEASE DO-LIKE 5, CHLOROPLASTIC"/>
    <property type="match status" value="1"/>
</dbReference>
<dbReference type="AlphaFoldDB" id="A0A5B2TF73"/>
<gene>
    <name evidence="1" type="ORF">F0Q34_10730</name>
</gene>
<dbReference type="GO" id="GO:0004252">
    <property type="term" value="F:serine-type endopeptidase activity"/>
    <property type="evidence" value="ECO:0007669"/>
    <property type="project" value="InterPro"/>
</dbReference>
<dbReference type="Pfam" id="PF13365">
    <property type="entry name" value="Trypsin_2"/>
    <property type="match status" value="1"/>
</dbReference>
<name>A0A5B2TF73_9PROT</name>
<dbReference type="PANTHER" id="PTHR43019">
    <property type="entry name" value="SERINE ENDOPROTEASE DEGS"/>
    <property type="match status" value="1"/>
</dbReference>
<dbReference type="EMBL" id="VUKA01000004">
    <property type="protein sequence ID" value="KAA2213107.1"/>
    <property type="molecule type" value="Genomic_DNA"/>
</dbReference>
<protein>
    <submittedName>
        <fullName evidence="1">Trypsin-like peptidase domain-containing protein</fullName>
    </submittedName>
</protein>
<dbReference type="InterPro" id="IPR001940">
    <property type="entry name" value="Peptidase_S1C"/>
</dbReference>
<keyword evidence="2" id="KW-1185">Reference proteome</keyword>
<organism evidence="1 2">
    <name type="scientific">Teichococcus oryzae</name>
    <dbReference type="NCBI Taxonomy" id="1608942"/>
    <lineage>
        <taxon>Bacteria</taxon>
        <taxon>Pseudomonadati</taxon>
        <taxon>Pseudomonadota</taxon>
        <taxon>Alphaproteobacteria</taxon>
        <taxon>Acetobacterales</taxon>
        <taxon>Roseomonadaceae</taxon>
        <taxon>Roseomonas</taxon>
    </lineage>
</organism>
<dbReference type="InterPro" id="IPR006311">
    <property type="entry name" value="TAT_signal"/>
</dbReference>